<proteinExistence type="predicted"/>
<evidence type="ECO:0000256" key="1">
    <source>
        <dbReference type="ARBA" id="ARBA00022598"/>
    </source>
</evidence>
<dbReference type="InterPro" id="IPR040570">
    <property type="entry name" value="LAL_C2"/>
</dbReference>
<evidence type="ECO:0000256" key="2">
    <source>
        <dbReference type="ARBA" id="ARBA00022741"/>
    </source>
</evidence>
<feature type="domain" description="ATP-grasp" evidence="5">
    <location>
        <begin position="121"/>
        <end position="312"/>
    </location>
</feature>
<evidence type="ECO:0000256" key="3">
    <source>
        <dbReference type="ARBA" id="ARBA00022840"/>
    </source>
</evidence>
<dbReference type="PANTHER" id="PTHR43585:SF2">
    <property type="entry name" value="ATP-GRASP ENZYME FSQD"/>
    <property type="match status" value="1"/>
</dbReference>
<evidence type="ECO:0000313" key="7">
    <source>
        <dbReference type="Proteomes" id="UP001304298"/>
    </source>
</evidence>
<comment type="caution">
    <text evidence="6">The sequence shown here is derived from an EMBL/GenBank/DDBJ whole genome shotgun (WGS) entry which is preliminary data.</text>
</comment>
<dbReference type="RefSeq" id="WP_323333770.1">
    <property type="nucleotide sequence ID" value="NZ_JAYFSI010000012.1"/>
</dbReference>
<accession>A0ABU5RIA5</accession>
<keyword evidence="2 4" id="KW-0547">Nucleotide-binding</keyword>
<keyword evidence="7" id="KW-1185">Reference proteome</keyword>
<organism evidence="6 7">
    <name type="scientific">Amycolatopsis heterodermiae</name>
    <dbReference type="NCBI Taxonomy" id="3110235"/>
    <lineage>
        <taxon>Bacteria</taxon>
        <taxon>Bacillati</taxon>
        <taxon>Actinomycetota</taxon>
        <taxon>Actinomycetes</taxon>
        <taxon>Pseudonocardiales</taxon>
        <taxon>Pseudonocardiaceae</taxon>
        <taxon>Amycolatopsis</taxon>
    </lineage>
</organism>
<gene>
    <name evidence="6" type="ORF">VA596_37775</name>
</gene>
<dbReference type="InterPro" id="IPR011761">
    <property type="entry name" value="ATP-grasp"/>
</dbReference>
<dbReference type="Proteomes" id="UP001304298">
    <property type="component" value="Unassembled WGS sequence"/>
</dbReference>
<reference evidence="6 7" key="1">
    <citation type="submission" date="2023-12" db="EMBL/GenBank/DDBJ databases">
        <title>Amycolatopsis sp. V23-08.</title>
        <authorList>
            <person name="Somphong A."/>
        </authorList>
    </citation>
    <scope>NUCLEOTIDE SEQUENCE [LARGE SCALE GENOMIC DNA]</scope>
    <source>
        <strain evidence="6 7">V23-08</strain>
    </source>
</reference>
<dbReference type="Pfam" id="PF18603">
    <property type="entry name" value="LAL_C2"/>
    <property type="match status" value="1"/>
</dbReference>
<protein>
    <submittedName>
        <fullName evidence="6">ATP-grasp domain-containing protein</fullName>
    </submittedName>
</protein>
<evidence type="ECO:0000256" key="4">
    <source>
        <dbReference type="PROSITE-ProRule" id="PRU00409"/>
    </source>
</evidence>
<evidence type="ECO:0000259" key="5">
    <source>
        <dbReference type="PROSITE" id="PS50975"/>
    </source>
</evidence>
<dbReference type="PANTHER" id="PTHR43585">
    <property type="entry name" value="FUMIPYRROLE BIOSYNTHESIS PROTEIN C"/>
    <property type="match status" value="1"/>
</dbReference>
<dbReference type="InterPro" id="IPR052032">
    <property type="entry name" value="ATP-dep_AA_Ligase"/>
</dbReference>
<dbReference type="SUPFAM" id="SSF56059">
    <property type="entry name" value="Glutathione synthetase ATP-binding domain-like"/>
    <property type="match status" value="1"/>
</dbReference>
<sequence>MPNLVMVMPYQAYIAKAQAEGFRIFAIWDPAEAGRLFGAQAPAYLRKVEELVDGFRLVDFTDSAAYADAIRETVGETGADHVWHVGSEESMQLAYDVADELGKAVNSPASVALLNDKLAMRTLLRDKGISSVRFATASRWQDVEGLLADFTLPVVVKPAALSASRGTFLLTDPADLPAWGAELAALAYDGPLLVEEYLRGPEFSVETMTVRGEHHVLGVTRKLLGPLPHFVERGHLFGEPETPETRQVADLAVELLDATGYQCGPAHTEVILTAAGPRIVESQARLGGDKIPDIIRLGRGYDVKRAMFAALAGRTPPPIPDGGVGHIAYFAFPAGVLRSVSGVDEARQLDFVDTLNFPFSAGDVLPETVSSKTRHGYVILTASEDAEQATARADRVRELIEVEVEAR</sequence>
<dbReference type="Pfam" id="PF13535">
    <property type="entry name" value="ATP-grasp_4"/>
    <property type="match status" value="1"/>
</dbReference>
<evidence type="ECO:0000313" key="6">
    <source>
        <dbReference type="EMBL" id="MEA5365329.1"/>
    </source>
</evidence>
<dbReference type="Gene3D" id="3.30.470.20">
    <property type="entry name" value="ATP-grasp fold, B domain"/>
    <property type="match status" value="1"/>
</dbReference>
<keyword evidence="3 4" id="KW-0067">ATP-binding</keyword>
<dbReference type="EMBL" id="JAYFSI010000012">
    <property type="protein sequence ID" value="MEA5365329.1"/>
    <property type="molecule type" value="Genomic_DNA"/>
</dbReference>
<dbReference type="PROSITE" id="PS50975">
    <property type="entry name" value="ATP_GRASP"/>
    <property type="match status" value="1"/>
</dbReference>
<keyword evidence="1" id="KW-0436">Ligase</keyword>
<name>A0ABU5RIA5_9PSEU</name>